<reference evidence="1 2" key="1">
    <citation type="submission" date="2021-04" db="EMBL/GenBank/DDBJ databases">
        <authorList>
            <person name="Shkoporov A.N."/>
            <person name="Stockdale S.R."/>
            <person name="Guerin E."/>
            <person name="Ross R.P."/>
            <person name="Hill C."/>
        </authorList>
    </citation>
    <scope>NUCLEOTIDE SEQUENCE [LARGE SCALE GENOMIC DNA]</scope>
    <source>
        <strain evidence="2">cr123_1</strain>
    </source>
</reference>
<organism evidence="1 2">
    <name type="scientific">uncultured phage cr123_1</name>
    <dbReference type="NCBI Taxonomy" id="2986401"/>
    <lineage>
        <taxon>Viruses</taxon>
        <taxon>Duplodnaviria</taxon>
        <taxon>Heunggongvirae</taxon>
        <taxon>Uroviricota</taxon>
        <taxon>Caudoviricetes</taxon>
        <taxon>Crassvirales</taxon>
        <taxon>Intestiviridae</taxon>
        <taxon>Crudevirinae</taxon>
        <taxon>Delmidovirus</taxon>
        <taxon>Delmidovirus copri</taxon>
    </lineage>
</organism>
<name>A0AAE7V3W1_9CAUD</name>
<evidence type="ECO:0000313" key="1">
    <source>
        <dbReference type="EMBL" id="QWM89216.1"/>
    </source>
</evidence>
<dbReference type="Proteomes" id="UP000827429">
    <property type="component" value="Segment"/>
</dbReference>
<dbReference type="GeneID" id="75691355"/>
<dbReference type="EMBL" id="MZ130476">
    <property type="protein sequence ID" value="QWM89216.1"/>
    <property type="molecule type" value="Genomic_DNA"/>
</dbReference>
<sequence>MVKFNFSLSALQPKKRSPVKKDDVIARDVTGKVITVDGVLKCYINNPYLGLNGSYFFDPDSHKTFKRKTVYFRGKDKYGHRIKIIRDKENRISMNKKFYSAIADGLIVRGNLIKDTLGIIRFHVIVRYNPSDVREISDAYKEYEEYINKEKEVNTDNGVCPK</sequence>
<keyword evidence="2" id="KW-1185">Reference proteome</keyword>
<accession>A0AAE7V3W1</accession>
<protein>
    <submittedName>
        <fullName evidence="1">Uncharacterized protein</fullName>
    </submittedName>
</protein>
<proteinExistence type="predicted"/>
<dbReference type="KEGG" id="vg:75691355"/>
<gene>
    <name evidence="1" type="primary">gp_15317</name>
</gene>
<evidence type="ECO:0000313" key="2">
    <source>
        <dbReference type="Proteomes" id="UP000827429"/>
    </source>
</evidence>
<dbReference type="RefSeq" id="YP_010358788.1">
    <property type="nucleotide sequence ID" value="NC_062766.1"/>
</dbReference>